<protein>
    <submittedName>
        <fullName evidence="1">Uncharacterized protein</fullName>
    </submittedName>
</protein>
<sequence length="167" mass="19054">MDLRPTLQPSKIDEELAARLAELAAKIDGARPGEWEEWLAEFNNLASTSIPFGHFQGIYGGEDHIDWVRRILHEEQTTPAEDVTREELIEIVCRAMPENGYADHQAYMEILDKNVPRPDASNLIFYPPDYDAATNTWADGRMMGEYDPTPEQIVDWALQPDPRNAEQ</sequence>
<dbReference type="EMBL" id="SJPX01000003">
    <property type="protein sequence ID" value="TWU51422.1"/>
    <property type="molecule type" value="Genomic_DNA"/>
</dbReference>
<organism evidence="1 2">
    <name type="scientific">Rubripirellula reticaptiva</name>
    <dbReference type="NCBI Taxonomy" id="2528013"/>
    <lineage>
        <taxon>Bacteria</taxon>
        <taxon>Pseudomonadati</taxon>
        <taxon>Planctomycetota</taxon>
        <taxon>Planctomycetia</taxon>
        <taxon>Pirellulales</taxon>
        <taxon>Pirellulaceae</taxon>
        <taxon>Rubripirellula</taxon>
    </lineage>
</organism>
<comment type="caution">
    <text evidence="1">The sequence shown here is derived from an EMBL/GenBank/DDBJ whole genome shotgun (WGS) entry which is preliminary data.</text>
</comment>
<reference evidence="1 2" key="1">
    <citation type="submission" date="2019-02" db="EMBL/GenBank/DDBJ databases">
        <title>Deep-cultivation of Planctomycetes and their phenomic and genomic characterization uncovers novel biology.</title>
        <authorList>
            <person name="Wiegand S."/>
            <person name="Jogler M."/>
            <person name="Boedeker C."/>
            <person name="Pinto D."/>
            <person name="Vollmers J."/>
            <person name="Rivas-Marin E."/>
            <person name="Kohn T."/>
            <person name="Peeters S.H."/>
            <person name="Heuer A."/>
            <person name="Rast P."/>
            <person name="Oberbeckmann S."/>
            <person name="Bunk B."/>
            <person name="Jeske O."/>
            <person name="Meyerdierks A."/>
            <person name="Storesund J.E."/>
            <person name="Kallscheuer N."/>
            <person name="Luecker S."/>
            <person name="Lage O.M."/>
            <person name="Pohl T."/>
            <person name="Merkel B.J."/>
            <person name="Hornburger P."/>
            <person name="Mueller R.-W."/>
            <person name="Bruemmer F."/>
            <person name="Labrenz M."/>
            <person name="Spormann A.M."/>
            <person name="Op Den Camp H."/>
            <person name="Overmann J."/>
            <person name="Amann R."/>
            <person name="Jetten M.S.M."/>
            <person name="Mascher T."/>
            <person name="Medema M.H."/>
            <person name="Devos D.P."/>
            <person name="Kaster A.-K."/>
            <person name="Ovreas L."/>
            <person name="Rohde M."/>
            <person name="Galperin M.Y."/>
            <person name="Jogler C."/>
        </authorList>
    </citation>
    <scope>NUCLEOTIDE SEQUENCE [LARGE SCALE GENOMIC DNA]</scope>
    <source>
        <strain evidence="1 2">Poly59</strain>
    </source>
</reference>
<proteinExistence type="predicted"/>
<dbReference type="RefSeq" id="WP_146534785.1">
    <property type="nucleotide sequence ID" value="NZ_SJPX01000003.1"/>
</dbReference>
<dbReference type="AlphaFoldDB" id="A0A5C6EQU5"/>
<dbReference type="Gene3D" id="1.10.1200.20">
    <property type="entry name" value="Colicin E immunity protein"/>
    <property type="match status" value="1"/>
</dbReference>
<keyword evidence="2" id="KW-1185">Reference proteome</keyword>
<evidence type="ECO:0000313" key="1">
    <source>
        <dbReference type="EMBL" id="TWU51422.1"/>
    </source>
</evidence>
<gene>
    <name evidence="1" type="ORF">Poly59_30140</name>
</gene>
<dbReference type="OrthoDB" id="3399356at2"/>
<name>A0A5C6EQU5_9BACT</name>
<accession>A0A5C6EQU5</accession>
<dbReference type="Proteomes" id="UP000317977">
    <property type="component" value="Unassembled WGS sequence"/>
</dbReference>
<evidence type="ECO:0000313" key="2">
    <source>
        <dbReference type="Proteomes" id="UP000317977"/>
    </source>
</evidence>
<dbReference type="InterPro" id="IPR035900">
    <property type="entry name" value="Colicin_E_sf"/>
</dbReference>